<dbReference type="EMBL" id="VAFL01000005">
    <property type="protein sequence ID" value="TKW66962.1"/>
    <property type="molecule type" value="Genomic_DNA"/>
</dbReference>
<organism evidence="2 3">
    <name type="scientific">Paracoccus denitrificans</name>
    <dbReference type="NCBI Taxonomy" id="266"/>
    <lineage>
        <taxon>Bacteria</taxon>
        <taxon>Pseudomonadati</taxon>
        <taxon>Pseudomonadota</taxon>
        <taxon>Alphaproteobacteria</taxon>
        <taxon>Rhodobacterales</taxon>
        <taxon>Paracoccaceae</taxon>
        <taxon>Paracoccus</taxon>
    </lineage>
</organism>
<keyword evidence="1" id="KW-0472">Membrane</keyword>
<dbReference type="Pfam" id="PF07077">
    <property type="entry name" value="DUF1345"/>
    <property type="match status" value="1"/>
</dbReference>
<dbReference type="Proteomes" id="UP000315344">
    <property type="component" value="Unassembled WGS sequence"/>
</dbReference>
<keyword evidence="1" id="KW-1133">Transmembrane helix</keyword>
<feature type="transmembrane region" description="Helical" evidence="1">
    <location>
        <begin position="74"/>
        <end position="96"/>
    </location>
</feature>
<keyword evidence="1" id="KW-0812">Transmembrane</keyword>
<comment type="caution">
    <text evidence="2">The sequence shown here is derived from an EMBL/GenBank/DDBJ whole genome shotgun (WGS) entry which is preliminary data.</text>
</comment>
<sequence length="214" mass="23541">MLSDLRHHRHFLISALIGLSAGLLLWWMPMPDRVLIGVSLFFVTFLAWTISLLPRMSSEMLQRRGVEIEVDEGIPIIVLIALLAIALGLTGIVETLRGADGGSTMRNMLALLSIPLGWAVLHVVMAFHYAGMWYATGRDGGDARGLNFGSDQPDPDIWDFLYYSFTIGMAAQTADVTLRSRQFRRVTLMHAVMSFFFNTVILALAVGAASSLVG</sequence>
<feature type="transmembrane region" description="Helical" evidence="1">
    <location>
        <begin position="12"/>
        <end position="28"/>
    </location>
</feature>
<evidence type="ECO:0000313" key="2">
    <source>
        <dbReference type="EMBL" id="TKW66962.1"/>
    </source>
</evidence>
<evidence type="ECO:0000256" key="1">
    <source>
        <dbReference type="SAM" id="Phobius"/>
    </source>
</evidence>
<feature type="transmembrane region" description="Helical" evidence="1">
    <location>
        <begin position="188"/>
        <end position="213"/>
    </location>
</feature>
<evidence type="ECO:0000313" key="3">
    <source>
        <dbReference type="Proteomes" id="UP000315344"/>
    </source>
</evidence>
<dbReference type="InterPro" id="IPR009781">
    <property type="entry name" value="DUF1345"/>
</dbReference>
<dbReference type="AlphaFoldDB" id="A0A533IB07"/>
<proteinExistence type="predicted"/>
<accession>A0A533IB07</accession>
<reference evidence="2 3" key="1">
    <citation type="journal article" date="2017" name="Nat. Commun.">
        <title>In situ click chemistry generation of cyclooxygenase-2 inhibitors.</title>
        <authorList>
            <person name="Bhardwaj A."/>
            <person name="Kaur J."/>
            <person name="Wuest M."/>
            <person name="Wuest F."/>
        </authorList>
    </citation>
    <scope>NUCLEOTIDE SEQUENCE [LARGE SCALE GENOMIC DNA]</scope>
    <source>
        <strain evidence="2">S2_012_000_R3_94</strain>
    </source>
</reference>
<name>A0A533IB07_PARDE</name>
<feature type="transmembrane region" description="Helical" evidence="1">
    <location>
        <begin position="108"/>
        <end position="130"/>
    </location>
</feature>
<gene>
    <name evidence="2" type="ORF">DI616_07760</name>
</gene>
<feature type="transmembrane region" description="Helical" evidence="1">
    <location>
        <begin position="34"/>
        <end position="53"/>
    </location>
</feature>
<protein>
    <submittedName>
        <fullName evidence="2">DUF1345 domain-containing protein</fullName>
    </submittedName>
</protein>